<keyword evidence="4" id="KW-0698">rRNA processing</keyword>
<feature type="region of interest" description="Disordered" evidence="9">
    <location>
        <begin position="1"/>
        <end position="27"/>
    </location>
</feature>
<accession>A0AAW1W9S3</accession>
<evidence type="ECO:0000256" key="3">
    <source>
        <dbReference type="ARBA" id="ARBA00022517"/>
    </source>
</evidence>
<dbReference type="InterPro" id="IPR036612">
    <property type="entry name" value="KH_dom_type_1_sf"/>
</dbReference>
<dbReference type="AlphaFoldDB" id="A0AAW1W9S3"/>
<dbReference type="PANTHER" id="PTHR12581">
    <property type="entry name" value="HIV-1 REV BINDING PROTEIN 2, 3"/>
    <property type="match status" value="1"/>
</dbReference>
<evidence type="ECO:0000256" key="6">
    <source>
        <dbReference type="ARBA" id="ARBA00023242"/>
    </source>
</evidence>
<keyword evidence="12" id="KW-1185">Reference proteome</keyword>
<sequence>MEEMMKKSTVAMGNNQNGVVSKSKVENPNADHMEIDTVMIEDDAALEVINFSRRFPKCIEAHLQKDWPMVTTALKEYGFSCELDLVKSSMTFSTTRTIDPRYY</sequence>
<comment type="similarity">
    <text evidence="2">Belongs to the KRR1 family.</text>
</comment>
<evidence type="ECO:0000256" key="4">
    <source>
        <dbReference type="ARBA" id="ARBA00022552"/>
    </source>
</evidence>
<dbReference type="GO" id="GO:0006364">
    <property type="term" value="P:rRNA processing"/>
    <property type="evidence" value="ECO:0007669"/>
    <property type="project" value="UniProtKB-KW"/>
</dbReference>
<feature type="compositionally biased region" description="Polar residues" evidence="9">
    <location>
        <begin position="11"/>
        <end position="20"/>
    </location>
</feature>
<evidence type="ECO:0000313" key="11">
    <source>
        <dbReference type="EMBL" id="KAK9920234.1"/>
    </source>
</evidence>
<keyword evidence="3" id="KW-0690">Ribosome biogenesis</keyword>
<keyword evidence="6" id="KW-0539">Nucleus</keyword>
<comment type="subcellular location">
    <subcellularLocation>
        <location evidence="1">Nucleus</location>
        <location evidence="1">Nucleolus</location>
    </subcellularLocation>
</comment>
<keyword evidence="7" id="KW-0687">Ribonucleoprotein</keyword>
<dbReference type="Gene3D" id="3.30.1370.10">
    <property type="entry name" value="K Homology domain, type 1"/>
    <property type="match status" value="1"/>
</dbReference>
<comment type="caution">
    <text evidence="11">The sequence shown here is derived from an EMBL/GenBank/DDBJ whole genome shotgun (WGS) entry which is preliminary data.</text>
</comment>
<evidence type="ECO:0000313" key="12">
    <source>
        <dbReference type="Proteomes" id="UP001457282"/>
    </source>
</evidence>
<dbReference type="GO" id="GO:0003723">
    <property type="term" value="F:RNA binding"/>
    <property type="evidence" value="ECO:0007669"/>
    <property type="project" value="UniProtKB-KW"/>
</dbReference>
<organism evidence="11 12">
    <name type="scientific">Rubus argutus</name>
    <name type="common">Southern blackberry</name>
    <dbReference type="NCBI Taxonomy" id="59490"/>
    <lineage>
        <taxon>Eukaryota</taxon>
        <taxon>Viridiplantae</taxon>
        <taxon>Streptophyta</taxon>
        <taxon>Embryophyta</taxon>
        <taxon>Tracheophyta</taxon>
        <taxon>Spermatophyta</taxon>
        <taxon>Magnoliopsida</taxon>
        <taxon>eudicotyledons</taxon>
        <taxon>Gunneridae</taxon>
        <taxon>Pentapetalae</taxon>
        <taxon>rosids</taxon>
        <taxon>fabids</taxon>
        <taxon>Rosales</taxon>
        <taxon>Rosaceae</taxon>
        <taxon>Rosoideae</taxon>
        <taxon>Rosoideae incertae sedis</taxon>
        <taxon>Rubus</taxon>
    </lineage>
</organism>
<dbReference type="GO" id="GO:0032040">
    <property type="term" value="C:small-subunit processome"/>
    <property type="evidence" value="ECO:0007669"/>
    <property type="project" value="TreeGrafter"/>
</dbReference>
<evidence type="ECO:0000259" key="10">
    <source>
        <dbReference type="Pfam" id="PF17903"/>
    </source>
</evidence>
<proteinExistence type="inferred from homology"/>
<name>A0AAW1W9S3_RUBAR</name>
<dbReference type="InterPro" id="IPR041174">
    <property type="entry name" value="KRR1-like_KH1"/>
</dbReference>
<evidence type="ECO:0000256" key="9">
    <source>
        <dbReference type="SAM" id="MobiDB-lite"/>
    </source>
</evidence>
<evidence type="ECO:0000256" key="5">
    <source>
        <dbReference type="ARBA" id="ARBA00022884"/>
    </source>
</evidence>
<dbReference type="EMBL" id="JBEDUW010000006">
    <property type="protein sequence ID" value="KAK9920234.1"/>
    <property type="molecule type" value="Genomic_DNA"/>
</dbReference>
<dbReference type="InterPro" id="IPR024166">
    <property type="entry name" value="rRNA_assembly_KRR1"/>
</dbReference>
<dbReference type="Proteomes" id="UP001457282">
    <property type="component" value="Unassembled WGS sequence"/>
</dbReference>
<feature type="domain" description="KRR1 small subunit processome component first KH" evidence="10">
    <location>
        <begin position="51"/>
        <end position="100"/>
    </location>
</feature>
<evidence type="ECO:0000256" key="7">
    <source>
        <dbReference type="ARBA" id="ARBA00023274"/>
    </source>
</evidence>
<gene>
    <name evidence="11" type="ORF">M0R45_028792</name>
</gene>
<keyword evidence="5" id="KW-0694">RNA-binding</keyword>
<evidence type="ECO:0000256" key="1">
    <source>
        <dbReference type="ARBA" id="ARBA00004604"/>
    </source>
</evidence>
<protein>
    <recommendedName>
        <fullName evidence="8">KRR-R motif-containing protein 1</fullName>
    </recommendedName>
</protein>
<dbReference type="PANTHER" id="PTHR12581:SF0">
    <property type="entry name" value="KRR1 SMALL SUBUNIT PROCESSOME COMPONENT HOMOLOG"/>
    <property type="match status" value="1"/>
</dbReference>
<dbReference type="Pfam" id="PF17903">
    <property type="entry name" value="KH_KRR1_1st"/>
    <property type="match status" value="1"/>
</dbReference>
<reference evidence="11 12" key="1">
    <citation type="journal article" date="2023" name="G3 (Bethesda)">
        <title>A chromosome-length genome assembly and annotation of blackberry (Rubus argutus, cv. 'Hillquist').</title>
        <authorList>
            <person name="Bruna T."/>
            <person name="Aryal R."/>
            <person name="Dudchenko O."/>
            <person name="Sargent D.J."/>
            <person name="Mead D."/>
            <person name="Buti M."/>
            <person name="Cavallini A."/>
            <person name="Hytonen T."/>
            <person name="Andres J."/>
            <person name="Pham M."/>
            <person name="Weisz D."/>
            <person name="Mascagni F."/>
            <person name="Usai G."/>
            <person name="Natali L."/>
            <person name="Bassil N."/>
            <person name="Fernandez G.E."/>
            <person name="Lomsadze A."/>
            <person name="Armour M."/>
            <person name="Olukolu B."/>
            <person name="Poorten T."/>
            <person name="Britton C."/>
            <person name="Davik J."/>
            <person name="Ashrafi H."/>
            <person name="Aiden E.L."/>
            <person name="Borodovsky M."/>
            <person name="Worthington M."/>
        </authorList>
    </citation>
    <scope>NUCLEOTIDE SEQUENCE [LARGE SCALE GENOMIC DNA]</scope>
    <source>
        <strain evidence="11">PI 553951</strain>
    </source>
</reference>
<evidence type="ECO:0000256" key="2">
    <source>
        <dbReference type="ARBA" id="ARBA00009344"/>
    </source>
</evidence>
<evidence type="ECO:0000256" key="8">
    <source>
        <dbReference type="ARBA" id="ARBA00032993"/>
    </source>
</evidence>